<evidence type="ECO:0000313" key="5">
    <source>
        <dbReference type="RefSeq" id="XP_031565233.1"/>
    </source>
</evidence>
<evidence type="ECO:0000256" key="1">
    <source>
        <dbReference type="ARBA" id="ARBA00022656"/>
    </source>
</evidence>
<feature type="region of interest" description="Disordered" evidence="2">
    <location>
        <begin position="1"/>
        <end position="225"/>
    </location>
</feature>
<feature type="domain" description="ShKT" evidence="3">
    <location>
        <begin position="280"/>
        <end position="314"/>
    </location>
</feature>
<dbReference type="GO" id="GO:0090729">
    <property type="term" value="F:toxin activity"/>
    <property type="evidence" value="ECO:0007669"/>
    <property type="project" value="UniProtKB-KW"/>
</dbReference>
<feature type="compositionally biased region" description="Low complexity" evidence="2">
    <location>
        <begin position="129"/>
        <end position="143"/>
    </location>
</feature>
<dbReference type="InParanoid" id="A0A6P8IAN9"/>
<name>A0A6P8IAN9_ACTTE</name>
<organism evidence="4 5">
    <name type="scientific">Actinia tenebrosa</name>
    <name type="common">Australian red waratah sea anemone</name>
    <dbReference type="NCBI Taxonomy" id="6105"/>
    <lineage>
        <taxon>Eukaryota</taxon>
        <taxon>Metazoa</taxon>
        <taxon>Cnidaria</taxon>
        <taxon>Anthozoa</taxon>
        <taxon>Hexacorallia</taxon>
        <taxon>Actiniaria</taxon>
        <taxon>Actiniidae</taxon>
        <taxon>Actinia</taxon>
    </lineage>
</organism>
<feature type="compositionally biased region" description="Low complexity" evidence="2">
    <location>
        <begin position="153"/>
        <end position="204"/>
    </location>
</feature>
<keyword evidence="4" id="KW-1185">Reference proteome</keyword>
<feature type="compositionally biased region" description="Low complexity" evidence="2">
    <location>
        <begin position="1"/>
        <end position="27"/>
    </location>
</feature>
<evidence type="ECO:0000259" key="3">
    <source>
        <dbReference type="SMART" id="SM00254"/>
    </source>
</evidence>
<sequence length="370" mass="39005">MNNGNNQGTNYGNNQNGNNGNNNVNQGNGQGGGTNIQPVSLLGVIPLQAATSQGNQPNNNGNPSQQSQPNNSVPSNGMPSNGGQGPGNTSNGQQQPSSSNPQPNNGGQTNPQGNQNPNQGQQPGGKPNGGQPSPNGQGSQGQPQPSPSPTPPAGQQNPNTSTQQPGSGQQTTTPGSGQTTSLGQTTKPTVPNNGGNCTTPNPTGSQAPKESQKPGQGKNRKKVTPILTLPGFMIPMPMRHPHLMRLPHPIHPMMMHRYPHPGFMMNPPPLVGDDHVLIGQCQDLDPGCASMALSGLCDREVARYSCMASCGYCRSFVKFGQHVSLDTRHKTAKAKPQVPKNYPEYNSEFLRSIITRPKRIKTDITINNIR</sequence>
<dbReference type="SMART" id="SM00254">
    <property type="entry name" value="ShKT"/>
    <property type="match status" value="1"/>
</dbReference>
<dbReference type="AlphaFoldDB" id="A0A6P8IAN9"/>
<dbReference type="GeneID" id="116300496"/>
<dbReference type="RefSeq" id="XP_031565233.1">
    <property type="nucleotide sequence ID" value="XM_031709373.1"/>
</dbReference>
<accession>A0A6P8IAN9</accession>
<dbReference type="InterPro" id="IPR003582">
    <property type="entry name" value="ShKT_dom"/>
</dbReference>
<gene>
    <name evidence="5" type="primary">LOC116300496</name>
</gene>
<reference evidence="5" key="1">
    <citation type="submission" date="2025-08" db="UniProtKB">
        <authorList>
            <consortium name="RefSeq"/>
        </authorList>
    </citation>
    <scope>IDENTIFICATION</scope>
    <source>
        <tissue evidence="5">Tentacle</tissue>
    </source>
</reference>
<evidence type="ECO:0000313" key="4">
    <source>
        <dbReference type="Proteomes" id="UP000515163"/>
    </source>
</evidence>
<dbReference type="KEGG" id="aten:116300496"/>
<keyword evidence="1" id="KW-0800">Toxin</keyword>
<evidence type="ECO:0000256" key="2">
    <source>
        <dbReference type="SAM" id="MobiDB-lite"/>
    </source>
</evidence>
<feature type="compositionally biased region" description="Low complexity" evidence="2">
    <location>
        <begin position="52"/>
        <end position="77"/>
    </location>
</feature>
<dbReference type="Proteomes" id="UP000515163">
    <property type="component" value="Unplaced"/>
</dbReference>
<feature type="compositionally biased region" description="Low complexity" evidence="2">
    <location>
        <begin position="87"/>
        <end position="121"/>
    </location>
</feature>
<protein>
    <submittedName>
        <fullName evidence="5">Glutenin, high molecular weight subunit PW212-like</fullName>
    </submittedName>
</protein>
<proteinExistence type="predicted"/>